<proteinExistence type="predicted"/>
<dbReference type="RefSeq" id="WP_146848976.1">
    <property type="nucleotide sequence ID" value="NZ_BKAG01000003.1"/>
</dbReference>
<name>A0A512M448_9BACT</name>
<dbReference type="Gene3D" id="3.80.10.10">
    <property type="entry name" value="Ribonuclease Inhibitor"/>
    <property type="match status" value="1"/>
</dbReference>
<keyword evidence="4" id="KW-1185">Reference proteome</keyword>
<organism evidence="3 4">
    <name type="scientific">Brevifollis gellanilyticus</name>
    <dbReference type="NCBI Taxonomy" id="748831"/>
    <lineage>
        <taxon>Bacteria</taxon>
        <taxon>Pseudomonadati</taxon>
        <taxon>Verrucomicrobiota</taxon>
        <taxon>Verrucomicrobiia</taxon>
        <taxon>Verrucomicrobiales</taxon>
        <taxon>Verrucomicrobiaceae</taxon>
    </lineage>
</organism>
<dbReference type="Proteomes" id="UP000321577">
    <property type="component" value="Unassembled WGS sequence"/>
</dbReference>
<dbReference type="OrthoDB" id="175005at2"/>
<accession>A0A512M448</accession>
<gene>
    <name evidence="3" type="ORF">BGE01nite_08110</name>
</gene>
<evidence type="ECO:0000256" key="1">
    <source>
        <dbReference type="SAM" id="MobiDB-lite"/>
    </source>
</evidence>
<feature type="signal peptide" evidence="2">
    <location>
        <begin position="1"/>
        <end position="21"/>
    </location>
</feature>
<dbReference type="AlphaFoldDB" id="A0A512M448"/>
<sequence length="725" mass="80468">MRIIPPALFLYCCFRLASLHAADAYTFRVEGKDTDPGILQRTGENIAPGDIVFIRDVPLMLGEPGAYHFTFKDGVVQRLMSDGSSEIVACDIADQYDESAPVETRFQRRSGVRNPLADLDDAALKKLRGVSISTWTEGLEKQLAKLDLERVCLRLQSSAIQDRIPPLPTGTRTLIVDSGGSWTCKDMSGFAPLKELRFLDLNRTSPDEFDFALLKGMPLEYLSLPWTQQAVHFEEVARLTSLETLVANYISYLDDGRWIASLTKLRTLYASHVGTFARDEQPVALDLAALGKLEKLEGLHVQSSAVKSLPASTMPSLKKSSLLLCTAPPAMVDAFASANPQATMLRSMNAELSKRLEKADKVRARSGGVCHRQESEEKIIHESRDSAVIKELAAHFKVAESDSGGHCMCCGNPTFEFYQGDKLVAMIAFHHGRSVRWADGVWPGDGMLTQDSARFLADWLDKHGYSGPKDEMLRSRRAQEAAKRRNDRYKALMPPSLYEALDTVDSLEGLKAAFLKHVPGAQDRGRLYLKLLGCEDSTWGLYSSLDSPLCETLVGEIPEKDLREIITQAPAESEEGLGAARWIFGESHVDLIKDDQKTIERLARFALTHPRQRNRWHTLTALRDLDSPQALTLLREVMKQGTKPRKLSEDELHEPDGQVTYGPRDIGLPAGTADEAAAALCLALIKSEPDKADVQAIRSGLPAKTAEEWDQTLQRAEERAKRETK</sequence>
<feature type="chain" id="PRO_5021894629" evidence="2">
    <location>
        <begin position="22"/>
        <end position="725"/>
    </location>
</feature>
<keyword evidence="2" id="KW-0732">Signal</keyword>
<reference evidence="3 4" key="1">
    <citation type="submission" date="2019-07" db="EMBL/GenBank/DDBJ databases">
        <title>Whole genome shotgun sequence of Brevifollis gellanilyticus NBRC 108608.</title>
        <authorList>
            <person name="Hosoyama A."/>
            <person name="Uohara A."/>
            <person name="Ohji S."/>
            <person name="Ichikawa N."/>
        </authorList>
    </citation>
    <scope>NUCLEOTIDE SEQUENCE [LARGE SCALE GENOMIC DNA]</scope>
    <source>
        <strain evidence="3 4">NBRC 108608</strain>
    </source>
</reference>
<feature type="region of interest" description="Disordered" evidence="1">
    <location>
        <begin position="640"/>
        <end position="662"/>
    </location>
</feature>
<evidence type="ECO:0000313" key="4">
    <source>
        <dbReference type="Proteomes" id="UP000321577"/>
    </source>
</evidence>
<feature type="compositionally biased region" description="Basic and acidic residues" evidence="1">
    <location>
        <begin position="646"/>
        <end position="656"/>
    </location>
</feature>
<dbReference type="InterPro" id="IPR032675">
    <property type="entry name" value="LRR_dom_sf"/>
</dbReference>
<evidence type="ECO:0000256" key="2">
    <source>
        <dbReference type="SAM" id="SignalP"/>
    </source>
</evidence>
<dbReference type="EMBL" id="BKAG01000003">
    <property type="protein sequence ID" value="GEP41520.1"/>
    <property type="molecule type" value="Genomic_DNA"/>
</dbReference>
<protein>
    <submittedName>
        <fullName evidence="3">Uncharacterized protein</fullName>
    </submittedName>
</protein>
<feature type="region of interest" description="Disordered" evidence="1">
    <location>
        <begin position="701"/>
        <end position="725"/>
    </location>
</feature>
<evidence type="ECO:0000313" key="3">
    <source>
        <dbReference type="EMBL" id="GEP41520.1"/>
    </source>
</evidence>
<comment type="caution">
    <text evidence="3">The sequence shown here is derived from an EMBL/GenBank/DDBJ whole genome shotgun (WGS) entry which is preliminary data.</text>
</comment>
<dbReference type="SUPFAM" id="SSF52058">
    <property type="entry name" value="L domain-like"/>
    <property type="match status" value="1"/>
</dbReference>
<feature type="compositionally biased region" description="Basic and acidic residues" evidence="1">
    <location>
        <begin position="715"/>
        <end position="725"/>
    </location>
</feature>